<dbReference type="SUPFAM" id="SSF69118">
    <property type="entry name" value="AhpD-like"/>
    <property type="match status" value="1"/>
</dbReference>
<dbReference type="Pfam" id="PF02627">
    <property type="entry name" value="CMD"/>
    <property type="match status" value="1"/>
</dbReference>
<dbReference type="GO" id="GO:0051920">
    <property type="term" value="F:peroxiredoxin activity"/>
    <property type="evidence" value="ECO:0007669"/>
    <property type="project" value="InterPro"/>
</dbReference>
<dbReference type="OrthoDB" id="9793083at2"/>
<comment type="caution">
    <text evidence="2">The sequence shown here is derived from an EMBL/GenBank/DDBJ whole genome shotgun (WGS) entry which is preliminary data.</text>
</comment>
<name>A0A2S5SYC5_9BURK</name>
<keyword evidence="3" id="KW-1185">Reference proteome</keyword>
<accession>A0A2S5SYC5</accession>
<dbReference type="PANTHER" id="PTHR33570:SF2">
    <property type="entry name" value="CARBOXYMUCONOLACTONE DECARBOXYLASE-LIKE DOMAIN-CONTAINING PROTEIN"/>
    <property type="match status" value="1"/>
</dbReference>
<dbReference type="Proteomes" id="UP000238605">
    <property type="component" value="Unassembled WGS sequence"/>
</dbReference>
<sequence length="144" mass="15761">MSHIPDPATADLTLNLSRDAFRDGLAMRQRVMGPDFVERAFANADDFHADLQQLVTSLAWGTVWPRAGLDPKTRSMITVAMLVALGKRQELEGHVRGALNNGVTVEELKEMMLHSAIYCGFPAAIEGFRAAKTVIEQVQATAKP</sequence>
<evidence type="ECO:0000313" key="2">
    <source>
        <dbReference type="EMBL" id="PPE67744.1"/>
    </source>
</evidence>
<dbReference type="InterPro" id="IPR029032">
    <property type="entry name" value="AhpD-like"/>
</dbReference>
<dbReference type="EMBL" id="PSNX01000002">
    <property type="protein sequence ID" value="PPE67744.1"/>
    <property type="molecule type" value="Genomic_DNA"/>
</dbReference>
<protein>
    <submittedName>
        <fullName evidence="2">4-carboxymuconolactone decarboxylase</fullName>
    </submittedName>
</protein>
<evidence type="ECO:0000313" key="3">
    <source>
        <dbReference type="Proteomes" id="UP000238605"/>
    </source>
</evidence>
<feature type="domain" description="Carboxymuconolactone decarboxylase-like" evidence="1">
    <location>
        <begin position="50"/>
        <end position="132"/>
    </location>
</feature>
<dbReference type="RefSeq" id="WP_104300656.1">
    <property type="nucleotide sequence ID" value="NZ_PSNX01000002.1"/>
</dbReference>
<dbReference type="InterPro" id="IPR003779">
    <property type="entry name" value="CMD-like"/>
</dbReference>
<dbReference type="AlphaFoldDB" id="A0A2S5SYC5"/>
<proteinExistence type="predicted"/>
<dbReference type="InterPro" id="IPR052512">
    <property type="entry name" value="4CMD/NDH-1_regulator"/>
</dbReference>
<reference evidence="2 3" key="1">
    <citation type="submission" date="2018-02" db="EMBL/GenBank/DDBJ databases">
        <title>Reclassifiation of [Polyangium] brachysporum DSM 7029 as Guopingzhaonella breviflexa gen. nov., sp. nov., a member of the family Comamonadaceae.</title>
        <authorList>
            <person name="Tang B."/>
        </authorList>
    </citation>
    <scope>NUCLEOTIDE SEQUENCE [LARGE SCALE GENOMIC DNA]</scope>
    <source>
        <strain evidence="2 3">BCRC 80649</strain>
    </source>
</reference>
<organism evidence="2 3">
    <name type="scientific">Caldimonas caldifontis</name>
    <dbReference type="NCBI Taxonomy" id="1452508"/>
    <lineage>
        <taxon>Bacteria</taxon>
        <taxon>Pseudomonadati</taxon>
        <taxon>Pseudomonadota</taxon>
        <taxon>Betaproteobacteria</taxon>
        <taxon>Burkholderiales</taxon>
        <taxon>Sphaerotilaceae</taxon>
        <taxon>Caldimonas</taxon>
    </lineage>
</organism>
<dbReference type="Gene3D" id="1.20.1290.10">
    <property type="entry name" value="AhpD-like"/>
    <property type="match status" value="1"/>
</dbReference>
<dbReference type="PANTHER" id="PTHR33570">
    <property type="entry name" value="4-CARBOXYMUCONOLACTONE DECARBOXYLASE FAMILY PROTEIN"/>
    <property type="match status" value="1"/>
</dbReference>
<gene>
    <name evidence="2" type="ORF">C1704_02445</name>
</gene>
<evidence type="ECO:0000259" key="1">
    <source>
        <dbReference type="Pfam" id="PF02627"/>
    </source>
</evidence>